<dbReference type="InterPro" id="IPR000719">
    <property type="entry name" value="Prot_kinase_dom"/>
</dbReference>
<dbReference type="AlphaFoldDB" id="A0A699YPW6"/>
<keyword evidence="3" id="KW-0131">Cell cycle</keyword>
<feature type="domain" description="Protein kinase" evidence="2">
    <location>
        <begin position="4"/>
        <end position="74"/>
    </location>
</feature>
<gene>
    <name evidence="3" type="ORF">HaLaN_07612</name>
</gene>
<evidence type="ECO:0000313" key="4">
    <source>
        <dbReference type="Proteomes" id="UP000485058"/>
    </source>
</evidence>
<evidence type="ECO:0000313" key="3">
    <source>
        <dbReference type="EMBL" id="GFH12000.1"/>
    </source>
</evidence>
<keyword evidence="1" id="KW-0547">Nucleotide-binding</keyword>
<dbReference type="GO" id="GO:0004672">
    <property type="term" value="F:protein kinase activity"/>
    <property type="evidence" value="ECO:0007669"/>
    <property type="project" value="InterPro"/>
</dbReference>
<sequence>MEAYTSFEKIGVGSFGAVYKAVDSNASQPGQPQAFVAIKVFHSADEEIVRAAVREAKFLAACNHCNITGLKEAF</sequence>
<dbReference type="Pfam" id="PF00069">
    <property type="entry name" value="Pkinase"/>
    <property type="match status" value="1"/>
</dbReference>
<protein>
    <submittedName>
        <fullName evidence="3">Cell division cycle 2</fullName>
    </submittedName>
</protein>
<dbReference type="PROSITE" id="PS00107">
    <property type="entry name" value="PROTEIN_KINASE_ATP"/>
    <property type="match status" value="1"/>
</dbReference>
<keyword evidence="1" id="KW-0067">ATP-binding</keyword>
<reference evidence="3 4" key="1">
    <citation type="submission" date="2020-02" db="EMBL/GenBank/DDBJ databases">
        <title>Draft genome sequence of Haematococcus lacustris strain NIES-144.</title>
        <authorList>
            <person name="Morimoto D."/>
            <person name="Nakagawa S."/>
            <person name="Yoshida T."/>
            <person name="Sawayama S."/>
        </authorList>
    </citation>
    <scope>NUCLEOTIDE SEQUENCE [LARGE SCALE GENOMIC DNA]</scope>
    <source>
        <strain evidence="3 4">NIES-144</strain>
    </source>
</reference>
<feature type="binding site" evidence="1">
    <location>
        <position position="39"/>
    </location>
    <ligand>
        <name>ATP</name>
        <dbReference type="ChEBI" id="CHEBI:30616"/>
    </ligand>
</feature>
<dbReference type="PROSITE" id="PS50011">
    <property type="entry name" value="PROTEIN_KINASE_DOM"/>
    <property type="match status" value="1"/>
</dbReference>
<organism evidence="3 4">
    <name type="scientific">Haematococcus lacustris</name>
    <name type="common">Green alga</name>
    <name type="synonym">Haematococcus pluvialis</name>
    <dbReference type="NCBI Taxonomy" id="44745"/>
    <lineage>
        <taxon>Eukaryota</taxon>
        <taxon>Viridiplantae</taxon>
        <taxon>Chlorophyta</taxon>
        <taxon>core chlorophytes</taxon>
        <taxon>Chlorophyceae</taxon>
        <taxon>CS clade</taxon>
        <taxon>Chlamydomonadales</taxon>
        <taxon>Haematococcaceae</taxon>
        <taxon>Haematococcus</taxon>
    </lineage>
</organism>
<keyword evidence="4" id="KW-1185">Reference proteome</keyword>
<proteinExistence type="predicted"/>
<accession>A0A699YPW6</accession>
<dbReference type="EMBL" id="BLLF01000457">
    <property type="protein sequence ID" value="GFH12000.1"/>
    <property type="molecule type" value="Genomic_DNA"/>
</dbReference>
<dbReference type="GO" id="GO:0051301">
    <property type="term" value="P:cell division"/>
    <property type="evidence" value="ECO:0007669"/>
    <property type="project" value="UniProtKB-KW"/>
</dbReference>
<name>A0A699YPW6_HAELA</name>
<dbReference type="Gene3D" id="3.30.200.20">
    <property type="entry name" value="Phosphorylase Kinase, domain 1"/>
    <property type="match status" value="1"/>
</dbReference>
<evidence type="ECO:0000256" key="1">
    <source>
        <dbReference type="PROSITE-ProRule" id="PRU10141"/>
    </source>
</evidence>
<dbReference type="InterPro" id="IPR017441">
    <property type="entry name" value="Protein_kinase_ATP_BS"/>
</dbReference>
<feature type="non-terminal residue" evidence="3">
    <location>
        <position position="74"/>
    </location>
</feature>
<comment type="caution">
    <text evidence="3">The sequence shown here is derived from an EMBL/GenBank/DDBJ whole genome shotgun (WGS) entry which is preliminary data.</text>
</comment>
<dbReference type="Proteomes" id="UP000485058">
    <property type="component" value="Unassembled WGS sequence"/>
</dbReference>
<dbReference type="SUPFAM" id="SSF56112">
    <property type="entry name" value="Protein kinase-like (PK-like)"/>
    <property type="match status" value="1"/>
</dbReference>
<dbReference type="InterPro" id="IPR011009">
    <property type="entry name" value="Kinase-like_dom_sf"/>
</dbReference>
<evidence type="ECO:0000259" key="2">
    <source>
        <dbReference type="PROSITE" id="PS50011"/>
    </source>
</evidence>
<dbReference type="GO" id="GO:0005524">
    <property type="term" value="F:ATP binding"/>
    <property type="evidence" value="ECO:0007669"/>
    <property type="project" value="UniProtKB-UniRule"/>
</dbReference>
<keyword evidence="3" id="KW-0132">Cell division</keyword>